<keyword evidence="6 7" id="KW-0998">Cell outer membrane</keyword>
<dbReference type="InterPro" id="IPR012910">
    <property type="entry name" value="Plug_dom"/>
</dbReference>
<gene>
    <name evidence="10" type="ordered locus">Pedsa_0302</name>
</gene>
<comment type="subcellular location">
    <subcellularLocation>
        <location evidence="1 7">Cell outer membrane</location>
        <topology evidence="1 7">Multi-pass membrane protein</topology>
    </subcellularLocation>
</comment>
<sequence>MRTLLQKSRLKTMPLLMAVFLPGLAYADGSAYGSANLRTSVKAINGVKFAKITGTVKDNAGVPLPGVLVKVKGGTLSAVTNVNGVYTLNLPVGNETLVFSYLGFKTKEVSASGQTNMTVVLEEEISKLDEVVVIGYGTVKKKDLTGAVASVKAEEIMRTPTSNVMDAMQSKVSGMEVMKSSGRAGSGVNVTVRGQRSLSGNSTPLYIIDGIPGDFSQLNPSDIETIDVAKDASATAIYGSAGANGVVFITTKKGKEGKTTVAFDSYFGYNGFPKYPHGLQGDAYINLKREAYRTQKGNYPEFMSEIFTNPDHLAAYEAGKWVDWVDLALKDGLQQNYSLSINGGTEKTTAYLSVNYNKEEGLVAKDDFSKYAVRGNIDHTISKAVKVGSNLQFTHSINNQGAQNIFGNALTYLPLGDAFNEDGTVKYIPVNSVVNPLSDQIANQYVNNTLNNYFAGNGFVDIKPIKGLSFRSILGATLGSGRTGKFFGPQSIANVEAGFSVPAAVIDNSRYVNYRWENILGYEFDINNDHKFNITGVTSWAKNQAESSFAGGSGFDLDSYSFYNLSAATSRQTIRSSYVGSQSLSYVARLNYNYKGKYLATFSNRWDGVSQLSKGSQWDVFPAAALAWRISEENFLKDVTAISNLKLRLGYGVTANAGIPAYSVQGGGFNAPQAVGFGDNKAPSFIINQAMANTALGWEKSYTSNLGVDAEFLKGLISLSVDAYNTDTKDILLNRTIPASLGGSWGSPFKMWQNLGETNNKGLEILLNTRNVNRKDFTWSTAVTFTTTKEKITKLPGGKDLISEGFFLGQPVGSFYDYKYLGIWQESEAAEAALYNSKPGGLKLATDGTFKPDGTHTYGTNDRQVLGSRVPSWTGGLQNNFIYKNWDVSIFVTARWGQMIASNLITRYNPLLNTGNSPDDLDYWTPENPGAYLPRPGLYSTTSGYIGFDALKYVDGSYFKIRNITLGYNLPQNVIKKIAMQKVRLYTTANNPFIFSKSKLLKYQDPEGNGSDNFPLTKQFVFGLNVTF</sequence>
<dbReference type="Pfam" id="PF13715">
    <property type="entry name" value="CarbopepD_reg_2"/>
    <property type="match status" value="1"/>
</dbReference>
<dbReference type="Gene3D" id="2.170.130.10">
    <property type="entry name" value="TonB-dependent receptor, plug domain"/>
    <property type="match status" value="1"/>
</dbReference>
<dbReference type="STRING" id="762903.Pedsa_0302"/>
<dbReference type="NCBIfam" id="TIGR04057">
    <property type="entry name" value="SusC_RagA_signa"/>
    <property type="match status" value="1"/>
</dbReference>
<dbReference type="Pfam" id="PF07715">
    <property type="entry name" value="Plug"/>
    <property type="match status" value="1"/>
</dbReference>
<accession>F0S4C9</accession>
<dbReference type="InterPro" id="IPR036942">
    <property type="entry name" value="Beta-barrel_TonB_sf"/>
</dbReference>
<evidence type="ECO:0000256" key="4">
    <source>
        <dbReference type="ARBA" id="ARBA00022692"/>
    </source>
</evidence>
<dbReference type="Gene3D" id="2.60.40.1120">
    <property type="entry name" value="Carboxypeptidase-like, regulatory domain"/>
    <property type="match status" value="1"/>
</dbReference>
<dbReference type="eggNOG" id="COG4771">
    <property type="taxonomic scope" value="Bacteria"/>
</dbReference>
<proteinExistence type="inferred from homology"/>
<dbReference type="AlphaFoldDB" id="F0S4C9"/>
<dbReference type="InterPro" id="IPR023996">
    <property type="entry name" value="TonB-dep_OMP_SusC/RagA"/>
</dbReference>
<feature type="signal peptide" evidence="8">
    <location>
        <begin position="1"/>
        <end position="27"/>
    </location>
</feature>
<feature type="domain" description="TonB-dependent receptor plug" evidence="9">
    <location>
        <begin position="140"/>
        <end position="246"/>
    </location>
</feature>
<evidence type="ECO:0000313" key="10">
    <source>
        <dbReference type="EMBL" id="ADY50886.1"/>
    </source>
</evidence>
<dbReference type="NCBIfam" id="TIGR04056">
    <property type="entry name" value="OMP_RagA_SusC"/>
    <property type="match status" value="1"/>
</dbReference>
<dbReference type="InterPro" id="IPR039426">
    <property type="entry name" value="TonB-dep_rcpt-like"/>
</dbReference>
<evidence type="ECO:0000256" key="8">
    <source>
        <dbReference type="SAM" id="SignalP"/>
    </source>
</evidence>
<dbReference type="SUPFAM" id="SSF56935">
    <property type="entry name" value="Porins"/>
    <property type="match status" value="1"/>
</dbReference>
<dbReference type="InterPro" id="IPR037066">
    <property type="entry name" value="Plug_dom_sf"/>
</dbReference>
<evidence type="ECO:0000256" key="3">
    <source>
        <dbReference type="ARBA" id="ARBA00022452"/>
    </source>
</evidence>
<reference evidence="11" key="2">
    <citation type="submission" date="2011-02" db="EMBL/GenBank/DDBJ databases">
        <title>The complete genome of Pedobacter saltans DSM 12145.</title>
        <authorList>
            <consortium name="US DOE Joint Genome Institute (JGI-PGF)"/>
            <person name="Lucas S."/>
            <person name="Copeland A."/>
            <person name="Lapidus A."/>
            <person name="Bruce D."/>
            <person name="Goodwin L."/>
            <person name="Pitluck S."/>
            <person name="Kyrpides N."/>
            <person name="Mavromatis K."/>
            <person name="Pagani I."/>
            <person name="Ivanova N."/>
            <person name="Ovchinnikova G."/>
            <person name="Lu M."/>
            <person name="Detter J.C."/>
            <person name="Han C."/>
            <person name="Land M."/>
            <person name="Hauser L."/>
            <person name="Markowitz V."/>
            <person name="Cheng J.-F."/>
            <person name="Hugenholtz P."/>
            <person name="Woyke T."/>
            <person name="Wu D."/>
            <person name="Tindall B."/>
            <person name="Pomrenke H.G."/>
            <person name="Brambilla E."/>
            <person name="Klenk H.-P."/>
            <person name="Eisen J.A."/>
        </authorList>
    </citation>
    <scope>NUCLEOTIDE SEQUENCE [LARGE SCALE GENOMIC DNA]</scope>
    <source>
        <strain evidence="11">ATCC 51119 / DSM 12145 / JCM 21818 / LMG 10337 / NBRC 100064 / NCIMB 13643</strain>
    </source>
</reference>
<keyword evidence="10" id="KW-0675">Receptor</keyword>
<keyword evidence="11" id="KW-1185">Reference proteome</keyword>
<feature type="chain" id="PRO_5003255889" evidence="8">
    <location>
        <begin position="28"/>
        <end position="1028"/>
    </location>
</feature>
<evidence type="ECO:0000256" key="5">
    <source>
        <dbReference type="ARBA" id="ARBA00023136"/>
    </source>
</evidence>
<evidence type="ECO:0000256" key="7">
    <source>
        <dbReference type="PROSITE-ProRule" id="PRU01360"/>
    </source>
</evidence>
<keyword evidence="2 7" id="KW-0813">Transport</keyword>
<evidence type="ECO:0000256" key="6">
    <source>
        <dbReference type="ARBA" id="ARBA00023237"/>
    </source>
</evidence>
<dbReference type="KEGG" id="psn:Pedsa_0302"/>
<dbReference type="RefSeq" id="WP_013631389.1">
    <property type="nucleotide sequence ID" value="NC_015177.1"/>
</dbReference>
<dbReference type="InterPro" id="IPR008969">
    <property type="entry name" value="CarboxyPept-like_regulatory"/>
</dbReference>
<dbReference type="Gene3D" id="2.40.170.20">
    <property type="entry name" value="TonB-dependent receptor, beta-barrel domain"/>
    <property type="match status" value="1"/>
</dbReference>
<keyword evidence="4 7" id="KW-0812">Transmembrane</keyword>
<dbReference type="OrthoDB" id="9768177at2"/>
<dbReference type="SUPFAM" id="SSF49464">
    <property type="entry name" value="Carboxypeptidase regulatory domain-like"/>
    <property type="match status" value="1"/>
</dbReference>
<evidence type="ECO:0000256" key="1">
    <source>
        <dbReference type="ARBA" id="ARBA00004571"/>
    </source>
</evidence>
<dbReference type="PROSITE" id="PS52016">
    <property type="entry name" value="TONB_DEPENDENT_REC_3"/>
    <property type="match status" value="1"/>
</dbReference>
<evidence type="ECO:0000313" key="11">
    <source>
        <dbReference type="Proteomes" id="UP000000310"/>
    </source>
</evidence>
<dbReference type="EMBL" id="CP002545">
    <property type="protein sequence ID" value="ADY50886.1"/>
    <property type="molecule type" value="Genomic_DNA"/>
</dbReference>
<reference evidence="10 11" key="1">
    <citation type="journal article" date="2011" name="Stand. Genomic Sci.">
        <title>Complete genome sequence of the gliding, heparinolytic Pedobacter saltans type strain (113).</title>
        <authorList>
            <person name="Liolios K."/>
            <person name="Sikorski J."/>
            <person name="Lu M."/>
            <person name="Nolan M."/>
            <person name="Lapidus A."/>
            <person name="Lucas S."/>
            <person name="Hammon N."/>
            <person name="Deshpande S."/>
            <person name="Cheng J.F."/>
            <person name="Tapia R."/>
            <person name="Han C."/>
            <person name="Goodwin L."/>
            <person name="Pitluck S."/>
            <person name="Huntemann M."/>
            <person name="Ivanova N."/>
            <person name="Pagani I."/>
            <person name="Mavromatis K."/>
            <person name="Ovchinikova G."/>
            <person name="Pati A."/>
            <person name="Chen A."/>
            <person name="Palaniappan K."/>
            <person name="Land M."/>
            <person name="Hauser L."/>
            <person name="Brambilla E.M."/>
            <person name="Kotsyurbenko O."/>
            <person name="Rohde M."/>
            <person name="Tindall B.J."/>
            <person name="Abt B."/>
            <person name="Goker M."/>
            <person name="Detter J.C."/>
            <person name="Woyke T."/>
            <person name="Bristow J."/>
            <person name="Eisen J.A."/>
            <person name="Markowitz V."/>
            <person name="Hugenholtz P."/>
            <person name="Klenk H.P."/>
            <person name="Kyrpides N.C."/>
        </authorList>
    </citation>
    <scope>NUCLEOTIDE SEQUENCE [LARGE SCALE GENOMIC DNA]</scope>
    <source>
        <strain evidence="11">ATCC 51119 / DSM 12145 / JCM 21818 / LMG 10337 / NBRC 100064 / NCIMB 13643</strain>
    </source>
</reference>
<dbReference type="Proteomes" id="UP000000310">
    <property type="component" value="Chromosome"/>
</dbReference>
<keyword evidence="8" id="KW-0732">Signal</keyword>
<comment type="similarity">
    <text evidence="7">Belongs to the TonB-dependent receptor family.</text>
</comment>
<dbReference type="HOGENOM" id="CLU_004317_0_1_10"/>
<dbReference type="InterPro" id="IPR023997">
    <property type="entry name" value="TonB-dep_OMP_SusC/RagA_CS"/>
</dbReference>
<protein>
    <submittedName>
        <fullName evidence="10">TonB-dependent receptor plug</fullName>
    </submittedName>
</protein>
<dbReference type="GO" id="GO:0009279">
    <property type="term" value="C:cell outer membrane"/>
    <property type="evidence" value="ECO:0007669"/>
    <property type="project" value="UniProtKB-SubCell"/>
</dbReference>
<name>F0S4C9_PSESL</name>
<organism evidence="10 11">
    <name type="scientific">Pseudopedobacter saltans (strain ATCC 51119 / DSM 12145 / JCM 21818 / CCUG 39354 / LMG 10337 / NBRC 100064 / NCIMB 13643)</name>
    <name type="common">Pedobacter saltans</name>
    <dbReference type="NCBI Taxonomy" id="762903"/>
    <lineage>
        <taxon>Bacteria</taxon>
        <taxon>Pseudomonadati</taxon>
        <taxon>Bacteroidota</taxon>
        <taxon>Sphingobacteriia</taxon>
        <taxon>Sphingobacteriales</taxon>
        <taxon>Sphingobacteriaceae</taxon>
        <taxon>Pseudopedobacter</taxon>
    </lineage>
</organism>
<evidence type="ECO:0000256" key="2">
    <source>
        <dbReference type="ARBA" id="ARBA00022448"/>
    </source>
</evidence>
<evidence type="ECO:0000259" key="9">
    <source>
        <dbReference type="Pfam" id="PF07715"/>
    </source>
</evidence>
<keyword evidence="5 7" id="KW-0472">Membrane</keyword>
<keyword evidence="3 7" id="KW-1134">Transmembrane beta strand</keyword>